<keyword evidence="3" id="KW-1185">Reference proteome</keyword>
<dbReference type="AlphaFoldDB" id="A0A6P7SUF3"/>
<accession>A0A6P7SUF3</accession>
<evidence type="ECO:0000256" key="1">
    <source>
        <dbReference type="SAM" id="MobiDB-lite"/>
    </source>
</evidence>
<feature type="region of interest" description="Disordered" evidence="1">
    <location>
        <begin position="121"/>
        <end position="175"/>
    </location>
</feature>
<dbReference type="InterPro" id="IPR029526">
    <property type="entry name" value="PGBD"/>
</dbReference>
<proteinExistence type="predicted"/>
<gene>
    <name evidence="4" type="primary">LOC115216547</name>
</gene>
<evidence type="ECO:0000259" key="2">
    <source>
        <dbReference type="Pfam" id="PF13843"/>
    </source>
</evidence>
<organism evidence="3 4">
    <name type="scientific">Octopus sinensis</name>
    <name type="common">East Asian common octopus</name>
    <dbReference type="NCBI Taxonomy" id="2607531"/>
    <lineage>
        <taxon>Eukaryota</taxon>
        <taxon>Metazoa</taxon>
        <taxon>Spiralia</taxon>
        <taxon>Lophotrochozoa</taxon>
        <taxon>Mollusca</taxon>
        <taxon>Cephalopoda</taxon>
        <taxon>Coleoidea</taxon>
        <taxon>Octopodiformes</taxon>
        <taxon>Octopoda</taxon>
        <taxon>Incirrata</taxon>
        <taxon>Octopodidae</taxon>
        <taxon>Octopus</taxon>
    </lineage>
</organism>
<dbReference type="Pfam" id="PF13843">
    <property type="entry name" value="DDE_Tnp_1_7"/>
    <property type="match status" value="1"/>
</dbReference>
<dbReference type="RefSeq" id="XP_029641864.1">
    <property type="nucleotide sequence ID" value="XM_029786004.1"/>
</dbReference>
<protein>
    <submittedName>
        <fullName evidence="4">Uncharacterized protein LOC115216547</fullName>
    </submittedName>
</protein>
<evidence type="ECO:0000313" key="4">
    <source>
        <dbReference type="RefSeq" id="XP_029641864.1"/>
    </source>
</evidence>
<reference evidence="4" key="1">
    <citation type="submission" date="2025-08" db="UniProtKB">
        <authorList>
            <consortium name="RefSeq"/>
        </authorList>
    </citation>
    <scope>IDENTIFICATION</scope>
</reference>
<feature type="compositionally biased region" description="Basic and acidic residues" evidence="1">
    <location>
        <begin position="165"/>
        <end position="175"/>
    </location>
</feature>
<sequence>MLSKKTVLVGRMRRNSVELPSTFANGKEREINSTIFGFPEDSMILSYCSKKNYVFTLMSTMHSQPSIDSKNAEKKPKVIICYSKTKGGIDTPDKMLHLQSFKDKRRQCLIQLGKELVGVNARQEHDKQSSSSANILQPNKKRRRSSTSFEISQPKKKGRCFFGGPKKDKENSYYM</sequence>
<dbReference type="KEGG" id="osn:115216547"/>
<dbReference type="Proteomes" id="UP000515154">
    <property type="component" value="Linkage group LG10"/>
</dbReference>
<feature type="domain" description="PiggyBac transposable element-derived protein" evidence="2">
    <location>
        <begin position="3"/>
        <end position="101"/>
    </location>
</feature>
<name>A0A6P7SUF3_9MOLL</name>
<evidence type="ECO:0000313" key="3">
    <source>
        <dbReference type="Proteomes" id="UP000515154"/>
    </source>
</evidence>